<feature type="domain" description="OmpA-like" evidence="2">
    <location>
        <begin position="37"/>
        <end position="154"/>
    </location>
</feature>
<sequence>MEIRIAPEATAPLTVATPDAVPEPAAPALGAEADCVATLDALAASITVPFDPYAVETTSGAMAPVVDLAQRVAECDTAYIVVAGPADPSGDETLNLVLSWQRAEFVVTHLTDTGFDRIRLEAIGFESRRPISEGAAGADDTLNRRVDFIVRAELP</sequence>
<organism evidence="3">
    <name type="scientific">Gymnodinialimonas phycosphaerae</name>
    <dbReference type="NCBI Taxonomy" id="2841589"/>
    <lineage>
        <taxon>Bacteria</taxon>
        <taxon>Pseudomonadati</taxon>
        <taxon>Pseudomonadota</taxon>
        <taxon>Alphaproteobacteria</taxon>
        <taxon>Rhodobacterales</taxon>
        <taxon>Paracoccaceae</taxon>
        <taxon>Gymnodinialimonas</taxon>
    </lineage>
</organism>
<evidence type="ECO:0000259" key="2">
    <source>
        <dbReference type="PROSITE" id="PS51123"/>
    </source>
</evidence>
<dbReference type="PROSITE" id="PS51123">
    <property type="entry name" value="OMPA_2"/>
    <property type="match status" value="1"/>
</dbReference>
<dbReference type="Proteomes" id="UP000693972">
    <property type="component" value="Unassembled WGS sequence"/>
</dbReference>
<dbReference type="InterPro" id="IPR006665">
    <property type="entry name" value="OmpA-like"/>
</dbReference>
<gene>
    <name evidence="3" type="ORF">KUL25_17325</name>
</gene>
<dbReference type="EMBL" id="CP078073">
    <property type="protein sequence ID" value="QXL87173.1"/>
    <property type="molecule type" value="Genomic_DNA"/>
</dbReference>
<evidence type="ECO:0000313" key="4">
    <source>
        <dbReference type="Proteomes" id="UP000693972"/>
    </source>
</evidence>
<dbReference type="EMBL" id="JAIMBW010000001">
    <property type="protein sequence ID" value="MBY4894522.1"/>
    <property type="molecule type" value="Genomic_DNA"/>
</dbReference>
<keyword evidence="4" id="KW-1185">Reference proteome</keyword>
<dbReference type="CDD" id="cd07185">
    <property type="entry name" value="OmpA_C-like"/>
    <property type="match status" value="1"/>
</dbReference>
<accession>A0A975YFA1</accession>
<keyword evidence="1" id="KW-0472">Membrane</keyword>
<dbReference type="GO" id="GO:0016020">
    <property type="term" value="C:membrane"/>
    <property type="evidence" value="ECO:0007669"/>
    <property type="project" value="UniProtKB-UniRule"/>
</dbReference>
<dbReference type="RefSeq" id="WP_257894082.1">
    <property type="nucleotide sequence ID" value="NZ_JAIMBW010000001.1"/>
</dbReference>
<dbReference type="SUPFAM" id="SSF103088">
    <property type="entry name" value="OmpA-like"/>
    <property type="match status" value="1"/>
</dbReference>
<evidence type="ECO:0000256" key="1">
    <source>
        <dbReference type="PROSITE-ProRule" id="PRU00473"/>
    </source>
</evidence>
<dbReference type="Gene3D" id="3.30.1330.60">
    <property type="entry name" value="OmpA-like domain"/>
    <property type="match status" value="1"/>
</dbReference>
<dbReference type="InterPro" id="IPR036737">
    <property type="entry name" value="OmpA-like_sf"/>
</dbReference>
<reference evidence="3 4" key="1">
    <citation type="submission" date="2021-07" db="EMBL/GenBank/DDBJ databases">
        <title>Karlodiniumbacter phycospheric gen. nov., sp. nov., a phycosphere bacterium isolated from karlodinium veneficum.</title>
        <authorList>
            <person name="Peng Y."/>
            <person name="Jiang L."/>
            <person name="Lee J."/>
        </authorList>
    </citation>
    <scope>NUCLEOTIDE SEQUENCE</scope>
    <source>
        <strain evidence="3 4">N5</strain>
    </source>
</reference>
<dbReference type="AlphaFoldDB" id="A0A975YFA1"/>
<protein>
    <submittedName>
        <fullName evidence="3">OmpA family protein</fullName>
    </submittedName>
</protein>
<proteinExistence type="predicted"/>
<name>A0A975YFA1_9RHOB</name>
<evidence type="ECO:0000313" key="3">
    <source>
        <dbReference type="EMBL" id="QXL87173.1"/>
    </source>
</evidence>